<dbReference type="PANTHER" id="PTHR43357">
    <property type="entry name" value="INNER MEMBRANE ABC TRANSPORTER PERMEASE PROTEIN YDCV"/>
    <property type="match status" value="1"/>
</dbReference>
<evidence type="ECO:0000256" key="3">
    <source>
        <dbReference type="ARBA" id="ARBA00022475"/>
    </source>
</evidence>
<name>A0ABV5B6A8_9BACL</name>
<evidence type="ECO:0000256" key="7">
    <source>
        <dbReference type="ARBA" id="ARBA00023136"/>
    </source>
</evidence>
<keyword evidence="3" id="KW-1003">Cell membrane</keyword>
<dbReference type="InterPro" id="IPR000515">
    <property type="entry name" value="MetI-like"/>
</dbReference>
<sequence length="258" mass="28434">MVKGFFILLSVFVFIYLMSPIVVLIGAAFNSEAYMAFPPTSFSIRWFQVIFEDTAFMSALWTSVKLGIISSVLSLLFGTLAAYGIERLPAVWRNGMNAFFMSPLQLPAIVLGIALFQLFKGLGVTMGFTTLLLGHLILCMPYAIRTVSAALFRFDKSVEEAALTLGASPLKTMWHVTMPMLKPSLIASAIFGFVVSFGNLSFSMFISSPRVNTLPVQIFGFVQYSPDPRIAAISAIVIVVTVVILYITEKFVGLNRMY</sequence>
<evidence type="ECO:0000259" key="9">
    <source>
        <dbReference type="PROSITE" id="PS50928"/>
    </source>
</evidence>
<feature type="transmembrane region" description="Helical" evidence="8">
    <location>
        <begin position="230"/>
        <end position="248"/>
    </location>
</feature>
<feature type="transmembrane region" description="Helical" evidence="8">
    <location>
        <begin position="66"/>
        <end position="85"/>
    </location>
</feature>
<reference evidence="10 11" key="1">
    <citation type="submission" date="2024-09" db="EMBL/GenBank/DDBJ databases">
        <authorList>
            <person name="Ruan L."/>
        </authorList>
    </citation>
    <scope>NUCLEOTIDE SEQUENCE [LARGE SCALE GENOMIC DNA]</scope>
    <source>
        <strain evidence="10 11">D33</strain>
    </source>
</reference>
<evidence type="ECO:0000256" key="1">
    <source>
        <dbReference type="ARBA" id="ARBA00004429"/>
    </source>
</evidence>
<dbReference type="Gene3D" id="1.10.3720.10">
    <property type="entry name" value="MetI-like"/>
    <property type="match status" value="1"/>
</dbReference>
<dbReference type="PANTHER" id="PTHR43357:SF4">
    <property type="entry name" value="INNER MEMBRANE ABC TRANSPORTER PERMEASE PROTEIN YDCV"/>
    <property type="match status" value="1"/>
</dbReference>
<keyword evidence="2 8" id="KW-0813">Transport</keyword>
<protein>
    <submittedName>
        <fullName evidence="10">ABC transporter permease</fullName>
    </submittedName>
</protein>
<evidence type="ECO:0000256" key="8">
    <source>
        <dbReference type="RuleBase" id="RU363032"/>
    </source>
</evidence>
<dbReference type="SUPFAM" id="SSF161098">
    <property type="entry name" value="MetI-like"/>
    <property type="match status" value="1"/>
</dbReference>
<evidence type="ECO:0000313" key="10">
    <source>
        <dbReference type="EMBL" id="MFB5681070.1"/>
    </source>
</evidence>
<feature type="domain" description="ABC transmembrane type-1" evidence="9">
    <location>
        <begin position="60"/>
        <end position="248"/>
    </location>
</feature>
<keyword evidence="6 8" id="KW-1133">Transmembrane helix</keyword>
<dbReference type="PROSITE" id="PS50928">
    <property type="entry name" value="ABC_TM1"/>
    <property type="match status" value="1"/>
</dbReference>
<accession>A0ABV5B6A8</accession>
<evidence type="ECO:0000256" key="4">
    <source>
        <dbReference type="ARBA" id="ARBA00022519"/>
    </source>
</evidence>
<dbReference type="InterPro" id="IPR035906">
    <property type="entry name" value="MetI-like_sf"/>
</dbReference>
<evidence type="ECO:0000256" key="6">
    <source>
        <dbReference type="ARBA" id="ARBA00022989"/>
    </source>
</evidence>
<organism evidence="10 11">
    <name type="scientific">Paenibacillus terreus</name>
    <dbReference type="NCBI Taxonomy" id="1387834"/>
    <lineage>
        <taxon>Bacteria</taxon>
        <taxon>Bacillati</taxon>
        <taxon>Bacillota</taxon>
        <taxon>Bacilli</taxon>
        <taxon>Bacillales</taxon>
        <taxon>Paenibacillaceae</taxon>
        <taxon>Paenibacillus</taxon>
    </lineage>
</organism>
<dbReference type="CDD" id="cd06261">
    <property type="entry name" value="TM_PBP2"/>
    <property type="match status" value="1"/>
</dbReference>
<keyword evidence="7 8" id="KW-0472">Membrane</keyword>
<feature type="transmembrane region" description="Helical" evidence="8">
    <location>
        <begin position="185"/>
        <end position="206"/>
    </location>
</feature>
<keyword evidence="4" id="KW-0997">Cell inner membrane</keyword>
<evidence type="ECO:0000256" key="5">
    <source>
        <dbReference type="ARBA" id="ARBA00022692"/>
    </source>
</evidence>
<keyword evidence="11" id="KW-1185">Reference proteome</keyword>
<dbReference type="Pfam" id="PF00528">
    <property type="entry name" value="BPD_transp_1"/>
    <property type="match status" value="1"/>
</dbReference>
<feature type="transmembrane region" description="Helical" evidence="8">
    <location>
        <begin position="7"/>
        <end position="29"/>
    </location>
</feature>
<feature type="transmembrane region" description="Helical" evidence="8">
    <location>
        <begin position="125"/>
        <end position="144"/>
    </location>
</feature>
<comment type="caution">
    <text evidence="10">The sequence shown here is derived from an EMBL/GenBank/DDBJ whole genome shotgun (WGS) entry which is preliminary data.</text>
</comment>
<evidence type="ECO:0000256" key="2">
    <source>
        <dbReference type="ARBA" id="ARBA00022448"/>
    </source>
</evidence>
<evidence type="ECO:0000313" key="11">
    <source>
        <dbReference type="Proteomes" id="UP001580407"/>
    </source>
</evidence>
<comment type="subcellular location">
    <subcellularLocation>
        <location evidence="1">Cell inner membrane</location>
        <topology evidence="1">Multi-pass membrane protein</topology>
    </subcellularLocation>
    <subcellularLocation>
        <location evidence="8">Cell membrane</location>
        <topology evidence="8">Multi-pass membrane protein</topology>
    </subcellularLocation>
</comment>
<dbReference type="EMBL" id="JBHILM010000008">
    <property type="protein sequence ID" value="MFB5681070.1"/>
    <property type="molecule type" value="Genomic_DNA"/>
</dbReference>
<comment type="similarity">
    <text evidence="8">Belongs to the binding-protein-dependent transport system permease family.</text>
</comment>
<gene>
    <name evidence="10" type="ORF">ACE3NQ_09125</name>
</gene>
<dbReference type="Proteomes" id="UP001580407">
    <property type="component" value="Unassembled WGS sequence"/>
</dbReference>
<keyword evidence="5 8" id="KW-0812">Transmembrane</keyword>
<dbReference type="RefSeq" id="WP_375524861.1">
    <property type="nucleotide sequence ID" value="NZ_JBHILM010000008.1"/>
</dbReference>
<feature type="transmembrane region" description="Helical" evidence="8">
    <location>
        <begin position="97"/>
        <end position="119"/>
    </location>
</feature>
<proteinExistence type="inferred from homology"/>